<organism evidence="2 3">
    <name type="scientific">Microlunatus phosphovorus (strain ATCC 700054 / DSM 10555 / JCM 9379 / NBRC 101784 / NCIMB 13414 / VKM Ac-1990 / NM-1)</name>
    <dbReference type="NCBI Taxonomy" id="1032480"/>
    <lineage>
        <taxon>Bacteria</taxon>
        <taxon>Bacillati</taxon>
        <taxon>Actinomycetota</taxon>
        <taxon>Actinomycetes</taxon>
        <taxon>Propionibacteriales</taxon>
        <taxon>Propionibacteriaceae</taxon>
        <taxon>Microlunatus</taxon>
    </lineage>
</organism>
<dbReference type="InterPro" id="IPR005302">
    <property type="entry name" value="MoCF_Sase_C"/>
</dbReference>
<proteinExistence type="predicted"/>
<dbReference type="eggNOG" id="COG3217">
    <property type="taxonomic scope" value="Bacteria"/>
</dbReference>
<dbReference type="AlphaFoldDB" id="F5XK92"/>
<name>F5XK92_MICPN</name>
<gene>
    <name evidence="2" type="ordered locus">MLP_05740</name>
</gene>
<evidence type="ECO:0000313" key="2">
    <source>
        <dbReference type="EMBL" id="BAK33588.1"/>
    </source>
</evidence>
<dbReference type="PANTHER" id="PTHR14237">
    <property type="entry name" value="MOLYBDOPTERIN COFACTOR SULFURASE MOSC"/>
    <property type="match status" value="1"/>
</dbReference>
<dbReference type="SUPFAM" id="SSF50800">
    <property type="entry name" value="PK beta-barrel domain-like"/>
    <property type="match status" value="1"/>
</dbReference>
<keyword evidence="3" id="KW-1185">Reference proteome</keyword>
<dbReference type="Proteomes" id="UP000007947">
    <property type="component" value="Chromosome"/>
</dbReference>
<dbReference type="KEGG" id="mph:MLP_05740"/>
<accession>F5XK92</accession>
<dbReference type="RefSeq" id="WP_013861477.1">
    <property type="nucleotide sequence ID" value="NC_015635.1"/>
</dbReference>
<sequence length="273" mass="30527">MGSIQLTDIRRYPVKSCRGEQLESGRVEPWGLLGDRRWMVIDPTGEVVTAREVNRLVLVTPLLTEQGLRLSAPGMPELEVVRPTAAPLVDVEIWDDRLVAREADRDAAAWLTEVTGRPLRLVYLDDPRRRPVDPRYAEPGDVVSFADGYPLLLAAEESLAQLNAWIAAGRHAADGPLPMTRFRPSLVIRGADPFAEDSWRRVRVGEVTFRVVKPCARCVLTTVDPDTARRTKEPLVTLARHRRFGQKLLFAMNLIPEAPYGVIRLGDQVDVLA</sequence>
<dbReference type="PROSITE" id="PS51340">
    <property type="entry name" value="MOSC"/>
    <property type="match status" value="1"/>
</dbReference>
<dbReference type="PANTHER" id="PTHR14237:SF19">
    <property type="entry name" value="MITOCHONDRIAL AMIDOXIME REDUCING COMPONENT 1"/>
    <property type="match status" value="1"/>
</dbReference>
<dbReference type="SUPFAM" id="SSF141673">
    <property type="entry name" value="MOSC N-terminal domain-like"/>
    <property type="match status" value="1"/>
</dbReference>
<dbReference type="GO" id="GO:0003824">
    <property type="term" value="F:catalytic activity"/>
    <property type="evidence" value="ECO:0007669"/>
    <property type="project" value="InterPro"/>
</dbReference>
<dbReference type="OrthoDB" id="9793178at2"/>
<evidence type="ECO:0000313" key="3">
    <source>
        <dbReference type="Proteomes" id="UP000007947"/>
    </source>
</evidence>
<evidence type="ECO:0000259" key="1">
    <source>
        <dbReference type="PROSITE" id="PS51340"/>
    </source>
</evidence>
<dbReference type="Pfam" id="PF03476">
    <property type="entry name" value="MOSC_N"/>
    <property type="match status" value="1"/>
</dbReference>
<dbReference type="GO" id="GO:0030151">
    <property type="term" value="F:molybdenum ion binding"/>
    <property type="evidence" value="ECO:0007669"/>
    <property type="project" value="InterPro"/>
</dbReference>
<reference evidence="2 3" key="1">
    <citation type="submission" date="2011-05" db="EMBL/GenBank/DDBJ databases">
        <title>Whole genome sequence of Microlunatus phosphovorus NM-1.</title>
        <authorList>
            <person name="Hosoyama A."/>
            <person name="Sasaki K."/>
            <person name="Harada T."/>
            <person name="Igarashi R."/>
            <person name="Kawakoshi A."/>
            <person name="Sasagawa M."/>
            <person name="Fukada J."/>
            <person name="Nakamura S."/>
            <person name="Katano Y."/>
            <person name="Hanada S."/>
            <person name="Kamagata Y."/>
            <person name="Nakamura N."/>
            <person name="Yamazaki S."/>
            <person name="Fujita N."/>
        </authorList>
    </citation>
    <scope>NUCLEOTIDE SEQUENCE [LARGE SCALE GENOMIC DNA]</scope>
    <source>
        <strain evidence="3">ATCC 700054 / DSM 10555 / JCM 9379 / NBRC 101784 / NCIMB 13414 / VKM Ac-1990 / NM-1</strain>
    </source>
</reference>
<dbReference type="HOGENOM" id="CLU_028286_0_1_11"/>
<dbReference type="GO" id="GO:0030170">
    <property type="term" value="F:pyridoxal phosphate binding"/>
    <property type="evidence" value="ECO:0007669"/>
    <property type="project" value="InterPro"/>
</dbReference>
<protein>
    <recommendedName>
        <fullName evidence="1">MOSC domain-containing protein</fullName>
    </recommendedName>
</protein>
<dbReference type="InterPro" id="IPR011037">
    <property type="entry name" value="Pyrv_Knase-like_insert_dom_sf"/>
</dbReference>
<dbReference type="InterPro" id="IPR005303">
    <property type="entry name" value="MOCOS_middle"/>
</dbReference>
<dbReference type="Pfam" id="PF03473">
    <property type="entry name" value="MOSC"/>
    <property type="match status" value="1"/>
</dbReference>
<feature type="domain" description="MOSC" evidence="1">
    <location>
        <begin position="116"/>
        <end position="272"/>
    </location>
</feature>
<dbReference type="STRING" id="1032480.MLP_05740"/>
<dbReference type="EMBL" id="AP012204">
    <property type="protein sequence ID" value="BAK33588.1"/>
    <property type="molecule type" value="Genomic_DNA"/>
</dbReference>